<keyword evidence="5" id="KW-0812">Transmembrane</keyword>
<evidence type="ECO:0000313" key="8">
    <source>
        <dbReference type="Proteomes" id="UP000066284"/>
    </source>
</evidence>
<dbReference type="InterPro" id="IPR006664">
    <property type="entry name" value="OMP_bac"/>
</dbReference>
<evidence type="ECO:0000313" key="7">
    <source>
        <dbReference type="EMBL" id="CUQ67286.1"/>
    </source>
</evidence>
<dbReference type="InterPro" id="IPR006665">
    <property type="entry name" value="OmpA-like"/>
</dbReference>
<dbReference type="PROSITE" id="PS51123">
    <property type="entry name" value="OMPA_2"/>
    <property type="match status" value="1"/>
</dbReference>
<evidence type="ECO:0000256" key="4">
    <source>
        <dbReference type="PROSITE-ProRule" id="PRU00473"/>
    </source>
</evidence>
<dbReference type="Gene3D" id="3.30.1330.60">
    <property type="entry name" value="OmpA-like domain"/>
    <property type="match status" value="1"/>
</dbReference>
<keyword evidence="7" id="KW-0449">Lipoprotein</keyword>
<evidence type="ECO:0000256" key="1">
    <source>
        <dbReference type="ARBA" id="ARBA00004442"/>
    </source>
</evidence>
<sequence length="182" mass="19652">MRHAGYVGTVGTVIIAMLFASGCASRSGSGKGADRAGRAERIAQQPIKEVDRGLAAKASQGDLAGEGTSGSSRESLLDILFDFDRDVLRPDALTALDSNAKRLKQDRVAHVVLEGRGDEVGTSAYNLVLGERRARSVKNYLQELGLAVDLKTTSYGKDRPLCVEHTSECMQRNRSVRFVVKD</sequence>
<dbReference type="Proteomes" id="UP000066284">
    <property type="component" value="Chromosome 1"/>
</dbReference>
<dbReference type="AlphaFoldDB" id="A0A0S4KXL5"/>
<reference evidence="8" key="1">
    <citation type="submission" date="2015-09" db="EMBL/GenBank/DDBJ databases">
        <authorList>
            <person name="Daims H."/>
        </authorList>
    </citation>
    <scope>NUCLEOTIDE SEQUENCE [LARGE SCALE GENOMIC DNA]</scope>
</reference>
<dbReference type="GO" id="GO:0009279">
    <property type="term" value="C:cell outer membrane"/>
    <property type="evidence" value="ECO:0007669"/>
    <property type="project" value="UniProtKB-SubCell"/>
</dbReference>
<protein>
    <submittedName>
        <fullName evidence="7">Putative Peptidoglycan-associated lipoprotein</fullName>
    </submittedName>
</protein>
<proteinExistence type="predicted"/>
<gene>
    <name evidence="7" type="ORF">NITINOP_2314</name>
</gene>
<dbReference type="InterPro" id="IPR050330">
    <property type="entry name" value="Bact_OuterMem_StrucFunc"/>
</dbReference>
<keyword evidence="2 4" id="KW-0472">Membrane</keyword>
<dbReference type="PANTHER" id="PTHR30329">
    <property type="entry name" value="STATOR ELEMENT OF FLAGELLAR MOTOR COMPLEX"/>
    <property type="match status" value="1"/>
</dbReference>
<name>A0A0S4KXL5_9BACT</name>
<keyword evidence="5" id="KW-1133">Transmembrane helix</keyword>
<keyword evidence="3" id="KW-0998">Cell outer membrane</keyword>
<dbReference type="PANTHER" id="PTHR30329:SF21">
    <property type="entry name" value="LIPOPROTEIN YIAD-RELATED"/>
    <property type="match status" value="1"/>
</dbReference>
<dbReference type="PRINTS" id="PR01021">
    <property type="entry name" value="OMPADOMAIN"/>
</dbReference>
<dbReference type="Pfam" id="PF00691">
    <property type="entry name" value="OmpA"/>
    <property type="match status" value="1"/>
</dbReference>
<dbReference type="KEGG" id="nio:NITINOP_2314"/>
<dbReference type="OrthoDB" id="9809164at2"/>
<dbReference type="EMBL" id="LN885086">
    <property type="protein sequence ID" value="CUQ67286.1"/>
    <property type="molecule type" value="Genomic_DNA"/>
</dbReference>
<dbReference type="PROSITE" id="PS51257">
    <property type="entry name" value="PROKAR_LIPOPROTEIN"/>
    <property type="match status" value="1"/>
</dbReference>
<dbReference type="SUPFAM" id="SSF103088">
    <property type="entry name" value="OmpA-like"/>
    <property type="match status" value="1"/>
</dbReference>
<dbReference type="CDD" id="cd07185">
    <property type="entry name" value="OmpA_C-like"/>
    <property type="match status" value="1"/>
</dbReference>
<feature type="domain" description="OmpA-like" evidence="6">
    <location>
        <begin position="68"/>
        <end position="182"/>
    </location>
</feature>
<keyword evidence="8" id="KW-1185">Reference proteome</keyword>
<feature type="transmembrane region" description="Helical" evidence="5">
    <location>
        <begin position="6"/>
        <end position="25"/>
    </location>
</feature>
<evidence type="ECO:0000256" key="3">
    <source>
        <dbReference type="ARBA" id="ARBA00023237"/>
    </source>
</evidence>
<dbReference type="InterPro" id="IPR036737">
    <property type="entry name" value="OmpA-like_sf"/>
</dbReference>
<dbReference type="RefSeq" id="WP_062485501.1">
    <property type="nucleotide sequence ID" value="NZ_LN885086.1"/>
</dbReference>
<dbReference type="STRING" id="1715989.NITINOP_2314"/>
<comment type="subcellular location">
    <subcellularLocation>
        <location evidence="1">Cell outer membrane</location>
    </subcellularLocation>
</comment>
<evidence type="ECO:0000256" key="2">
    <source>
        <dbReference type="ARBA" id="ARBA00023136"/>
    </source>
</evidence>
<evidence type="ECO:0000259" key="6">
    <source>
        <dbReference type="PROSITE" id="PS51123"/>
    </source>
</evidence>
<evidence type="ECO:0000256" key="5">
    <source>
        <dbReference type="SAM" id="Phobius"/>
    </source>
</evidence>
<organism evidence="7 8">
    <name type="scientific">Candidatus Nitrospira inopinata</name>
    <dbReference type="NCBI Taxonomy" id="1715989"/>
    <lineage>
        <taxon>Bacteria</taxon>
        <taxon>Pseudomonadati</taxon>
        <taxon>Nitrospirota</taxon>
        <taxon>Nitrospiria</taxon>
        <taxon>Nitrospirales</taxon>
        <taxon>Nitrospiraceae</taxon>
        <taxon>Nitrospira</taxon>
    </lineage>
</organism>
<accession>A0A0S4KXL5</accession>